<dbReference type="Proteomes" id="UP000299102">
    <property type="component" value="Unassembled WGS sequence"/>
</dbReference>
<sequence length="156" mass="17601">MFGYYCAGDRPMAWGGGLIDVNAGAVRRYGYTCHVAGADFDGLVNPCRIRVIFFFCASHQTLASIGHCFHTTTRPRIRRSKQGTFWLEHRPPAHAPHKRFSQRSPNRIPGVRVYEIIQCNADYVTEAYSVFGARRTRSARPGCSWSCDAEAQDRDV</sequence>
<keyword evidence="2" id="KW-1185">Reference proteome</keyword>
<reference evidence="1 2" key="1">
    <citation type="journal article" date="2019" name="Commun. Biol.">
        <title>The bagworm genome reveals a unique fibroin gene that provides high tensile strength.</title>
        <authorList>
            <person name="Kono N."/>
            <person name="Nakamura H."/>
            <person name="Ohtoshi R."/>
            <person name="Tomita M."/>
            <person name="Numata K."/>
            <person name="Arakawa K."/>
        </authorList>
    </citation>
    <scope>NUCLEOTIDE SEQUENCE [LARGE SCALE GENOMIC DNA]</scope>
</reference>
<comment type="caution">
    <text evidence="1">The sequence shown here is derived from an EMBL/GenBank/DDBJ whole genome shotgun (WGS) entry which is preliminary data.</text>
</comment>
<protein>
    <submittedName>
        <fullName evidence="1">Uncharacterized protein</fullName>
    </submittedName>
</protein>
<organism evidence="1 2">
    <name type="scientific">Eumeta variegata</name>
    <name type="common">Bagworm moth</name>
    <name type="synonym">Eumeta japonica</name>
    <dbReference type="NCBI Taxonomy" id="151549"/>
    <lineage>
        <taxon>Eukaryota</taxon>
        <taxon>Metazoa</taxon>
        <taxon>Ecdysozoa</taxon>
        <taxon>Arthropoda</taxon>
        <taxon>Hexapoda</taxon>
        <taxon>Insecta</taxon>
        <taxon>Pterygota</taxon>
        <taxon>Neoptera</taxon>
        <taxon>Endopterygota</taxon>
        <taxon>Lepidoptera</taxon>
        <taxon>Glossata</taxon>
        <taxon>Ditrysia</taxon>
        <taxon>Tineoidea</taxon>
        <taxon>Psychidae</taxon>
        <taxon>Oiketicinae</taxon>
        <taxon>Eumeta</taxon>
    </lineage>
</organism>
<evidence type="ECO:0000313" key="1">
    <source>
        <dbReference type="EMBL" id="GBP63113.1"/>
    </source>
</evidence>
<gene>
    <name evidence="1" type="ORF">EVAR_98101_1</name>
</gene>
<evidence type="ECO:0000313" key="2">
    <source>
        <dbReference type="Proteomes" id="UP000299102"/>
    </source>
</evidence>
<dbReference type="EMBL" id="BGZK01000859">
    <property type="protein sequence ID" value="GBP63113.1"/>
    <property type="molecule type" value="Genomic_DNA"/>
</dbReference>
<dbReference type="AlphaFoldDB" id="A0A4C1XIV5"/>
<accession>A0A4C1XIV5</accession>
<proteinExistence type="predicted"/>
<name>A0A4C1XIV5_EUMVA</name>